<dbReference type="GO" id="GO:0008360">
    <property type="term" value="P:regulation of cell shape"/>
    <property type="evidence" value="ECO:0007669"/>
    <property type="project" value="UniProtKB-KW"/>
</dbReference>
<dbReference type="SUPFAM" id="SSF53623">
    <property type="entry name" value="MurD-like peptide ligases, catalytic domain"/>
    <property type="match status" value="1"/>
</dbReference>
<name>A0A263BXS1_9BACI</name>
<evidence type="ECO:0000259" key="14">
    <source>
        <dbReference type="Pfam" id="PF08245"/>
    </source>
</evidence>
<dbReference type="Pfam" id="PF01225">
    <property type="entry name" value="Mur_ligase"/>
    <property type="match status" value="1"/>
</dbReference>
<evidence type="ECO:0000256" key="2">
    <source>
        <dbReference type="ARBA" id="ARBA00022598"/>
    </source>
</evidence>
<evidence type="ECO:0000256" key="3">
    <source>
        <dbReference type="ARBA" id="ARBA00022618"/>
    </source>
</evidence>
<evidence type="ECO:0000256" key="11">
    <source>
        <dbReference type="RuleBase" id="RU004136"/>
    </source>
</evidence>
<keyword evidence="3 10" id="KW-0132">Cell division</keyword>
<organism evidence="15 16">
    <name type="scientific">Lottiidibacillus patelloidae</name>
    <dbReference type="NCBI Taxonomy" id="2670334"/>
    <lineage>
        <taxon>Bacteria</taxon>
        <taxon>Bacillati</taxon>
        <taxon>Bacillota</taxon>
        <taxon>Bacilli</taxon>
        <taxon>Bacillales</taxon>
        <taxon>Bacillaceae</taxon>
        <taxon>Lottiidibacillus</taxon>
    </lineage>
</organism>
<dbReference type="HAMAP" id="MF_02019">
    <property type="entry name" value="MurF"/>
    <property type="match status" value="1"/>
</dbReference>
<dbReference type="GO" id="GO:0009252">
    <property type="term" value="P:peptidoglycan biosynthetic process"/>
    <property type="evidence" value="ECO:0007669"/>
    <property type="project" value="UniProtKB-UniRule"/>
</dbReference>
<comment type="pathway">
    <text evidence="10 11">Cell wall biogenesis; peptidoglycan biosynthesis.</text>
</comment>
<dbReference type="EC" id="6.3.2.10" evidence="10 11"/>
<comment type="caution">
    <text evidence="15">The sequence shown here is derived from an EMBL/GenBank/DDBJ whole genome shotgun (WGS) entry which is preliminary data.</text>
</comment>
<evidence type="ECO:0000313" key="15">
    <source>
        <dbReference type="EMBL" id="OZM58504.1"/>
    </source>
</evidence>
<dbReference type="NCBIfam" id="TIGR01143">
    <property type="entry name" value="murF"/>
    <property type="match status" value="1"/>
</dbReference>
<keyword evidence="16" id="KW-1185">Reference proteome</keyword>
<dbReference type="Proteomes" id="UP000217083">
    <property type="component" value="Unassembled WGS sequence"/>
</dbReference>
<dbReference type="GO" id="GO:0005737">
    <property type="term" value="C:cytoplasm"/>
    <property type="evidence" value="ECO:0007669"/>
    <property type="project" value="UniProtKB-SubCell"/>
</dbReference>
<feature type="binding site" evidence="10">
    <location>
        <begin position="114"/>
        <end position="120"/>
    </location>
    <ligand>
        <name>ATP</name>
        <dbReference type="ChEBI" id="CHEBI:30616"/>
    </ligand>
</feature>
<comment type="catalytic activity">
    <reaction evidence="10 11">
        <text>D-alanyl-D-alanine + UDP-N-acetyl-alpha-D-muramoyl-L-alanyl-gamma-D-glutamyl-meso-2,6-diaminopimelate + ATP = UDP-N-acetyl-alpha-D-muramoyl-L-alanyl-gamma-D-glutamyl-meso-2,6-diaminopimeloyl-D-alanyl-D-alanine + ADP + phosphate + H(+)</text>
        <dbReference type="Rhea" id="RHEA:28374"/>
        <dbReference type="ChEBI" id="CHEBI:15378"/>
        <dbReference type="ChEBI" id="CHEBI:30616"/>
        <dbReference type="ChEBI" id="CHEBI:43474"/>
        <dbReference type="ChEBI" id="CHEBI:57822"/>
        <dbReference type="ChEBI" id="CHEBI:61386"/>
        <dbReference type="ChEBI" id="CHEBI:83905"/>
        <dbReference type="ChEBI" id="CHEBI:456216"/>
        <dbReference type="EC" id="6.3.2.10"/>
    </reaction>
</comment>
<dbReference type="RefSeq" id="WP_094921488.1">
    <property type="nucleotide sequence ID" value="NZ_NPIA01000001.1"/>
</dbReference>
<dbReference type="InterPro" id="IPR035911">
    <property type="entry name" value="MurE/MurF_N"/>
</dbReference>
<evidence type="ECO:0000256" key="1">
    <source>
        <dbReference type="ARBA" id="ARBA00022490"/>
    </source>
</evidence>
<dbReference type="InterPro" id="IPR004101">
    <property type="entry name" value="Mur_ligase_C"/>
</dbReference>
<keyword evidence="6 10" id="KW-0133">Cell shape</keyword>
<comment type="similarity">
    <text evidence="10">Belongs to the MurCDEF family. MurF subfamily.</text>
</comment>
<keyword evidence="5 10" id="KW-0067">ATP-binding</keyword>
<dbReference type="Gene3D" id="3.40.1390.10">
    <property type="entry name" value="MurE/MurF, N-terminal domain"/>
    <property type="match status" value="1"/>
</dbReference>
<dbReference type="GO" id="GO:0051301">
    <property type="term" value="P:cell division"/>
    <property type="evidence" value="ECO:0007669"/>
    <property type="project" value="UniProtKB-KW"/>
</dbReference>
<dbReference type="SUPFAM" id="SSF53244">
    <property type="entry name" value="MurD-like peptide ligases, peptide-binding domain"/>
    <property type="match status" value="1"/>
</dbReference>
<dbReference type="GO" id="GO:0047480">
    <property type="term" value="F:UDP-N-acetylmuramoyl-tripeptide-D-alanyl-D-alanine ligase activity"/>
    <property type="evidence" value="ECO:0007669"/>
    <property type="project" value="UniProtKB-UniRule"/>
</dbReference>
<reference evidence="15 16" key="2">
    <citation type="submission" date="2017-09" db="EMBL/GenBank/DDBJ databases">
        <title>Bacillus patelloidae sp. nov., isolated from the intestinal tract of a marine limpet.</title>
        <authorList>
            <person name="Liu R."/>
            <person name="Dong C."/>
            <person name="Shao Z."/>
        </authorList>
    </citation>
    <scope>NUCLEOTIDE SEQUENCE [LARGE SCALE GENOMIC DNA]</scope>
    <source>
        <strain evidence="15 16">SA5d-4</strain>
    </source>
</reference>
<keyword evidence="2 10" id="KW-0436">Ligase</keyword>
<protein>
    <recommendedName>
        <fullName evidence="10 11">UDP-N-acetylmuramoyl-tripeptide--D-alanyl-D-alanine ligase</fullName>
        <ecNumber evidence="10 11">6.3.2.10</ecNumber>
    </recommendedName>
    <alternativeName>
        <fullName evidence="10">D-alanyl-D-alanine-adding enzyme</fullName>
    </alternativeName>
</protein>
<dbReference type="InterPro" id="IPR036565">
    <property type="entry name" value="Mur-like_cat_sf"/>
</dbReference>
<evidence type="ECO:0000256" key="9">
    <source>
        <dbReference type="ARBA" id="ARBA00023316"/>
    </source>
</evidence>
<evidence type="ECO:0000256" key="6">
    <source>
        <dbReference type="ARBA" id="ARBA00022960"/>
    </source>
</evidence>
<evidence type="ECO:0000256" key="4">
    <source>
        <dbReference type="ARBA" id="ARBA00022741"/>
    </source>
</evidence>
<dbReference type="EMBL" id="NPIA01000001">
    <property type="protein sequence ID" value="OZM58504.1"/>
    <property type="molecule type" value="Genomic_DNA"/>
</dbReference>
<comment type="function">
    <text evidence="10 11">Involved in cell wall formation. Catalyzes the final step in the synthesis of UDP-N-acetylmuramoyl-pentapeptide, the precursor of murein.</text>
</comment>
<evidence type="ECO:0000256" key="7">
    <source>
        <dbReference type="ARBA" id="ARBA00022984"/>
    </source>
</evidence>
<dbReference type="InterPro" id="IPR013221">
    <property type="entry name" value="Mur_ligase_cen"/>
</dbReference>
<dbReference type="InterPro" id="IPR000713">
    <property type="entry name" value="Mur_ligase_N"/>
</dbReference>
<dbReference type="GO" id="GO:0005524">
    <property type="term" value="F:ATP binding"/>
    <property type="evidence" value="ECO:0007669"/>
    <property type="project" value="UniProtKB-UniRule"/>
</dbReference>
<dbReference type="AlphaFoldDB" id="A0A263BXS1"/>
<evidence type="ECO:0000259" key="13">
    <source>
        <dbReference type="Pfam" id="PF02875"/>
    </source>
</evidence>
<keyword evidence="4 10" id="KW-0547">Nucleotide-binding</keyword>
<dbReference type="InterPro" id="IPR036615">
    <property type="entry name" value="Mur_ligase_C_dom_sf"/>
</dbReference>
<keyword evidence="1 10" id="KW-0963">Cytoplasm</keyword>
<comment type="subcellular location">
    <subcellularLocation>
        <location evidence="10 11">Cytoplasm</location>
    </subcellularLocation>
</comment>
<accession>A0A263BXS1</accession>
<evidence type="ECO:0000256" key="5">
    <source>
        <dbReference type="ARBA" id="ARBA00022840"/>
    </source>
</evidence>
<dbReference type="UniPathway" id="UPA00219"/>
<dbReference type="Gene3D" id="3.40.1190.10">
    <property type="entry name" value="Mur-like, catalytic domain"/>
    <property type="match status" value="1"/>
</dbReference>
<reference evidence="16" key="1">
    <citation type="submission" date="2017-08" db="EMBL/GenBank/DDBJ databases">
        <authorList>
            <person name="Huang Z."/>
        </authorList>
    </citation>
    <scope>NUCLEOTIDE SEQUENCE [LARGE SCALE GENOMIC DNA]</scope>
    <source>
        <strain evidence="16">SA5d-4</strain>
    </source>
</reference>
<dbReference type="GO" id="GO:0008766">
    <property type="term" value="F:UDP-N-acetylmuramoylalanyl-D-glutamyl-2,6-diaminopimelate-D-alanyl-D-alanine ligase activity"/>
    <property type="evidence" value="ECO:0007669"/>
    <property type="project" value="RHEA"/>
</dbReference>
<dbReference type="Pfam" id="PF02875">
    <property type="entry name" value="Mur_ligase_C"/>
    <property type="match status" value="1"/>
</dbReference>
<dbReference type="InterPro" id="IPR005863">
    <property type="entry name" value="UDP-N-AcMur_synth"/>
</dbReference>
<feature type="domain" description="Mur ligase central" evidence="14">
    <location>
        <begin position="112"/>
        <end position="291"/>
    </location>
</feature>
<evidence type="ECO:0000313" key="16">
    <source>
        <dbReference type="Proteomes" id="UP000217083"/>
    </source>
</evidence>
<dbReference type="GO" id="GO:0071555">
    <property type="term" value="P:cell wall organization"/>
    <property type="evidence" value="ECO:0007669"/>
    <property type="project" value="UniProtKB-KW"/>
</dbReference>
<evidence type="ECO:0000256" key="8">
    <source>
        <dbReference type="ARBA" id="ARBA00023306"/>
    </source>
</evidence>
<dbReference type="Pfam" id="PF08245">
    <property type="entry name" value="Mur_ligase_M"/>
    <property type="match status" value="1"/>
</dbReference>
<keyword evidence="9 10" id="KW-0961">Cell wall biogenesis/degradation</keyword>
<dbReference type="Gene3D" id="3.90.190.20">
    <property type="entry name" value="Mur ligase, C-terminal domain"/>
    <property type="match status" value="1"/>
</dbReference>
<feature type="domain" description="Mur ligase N-terminal catalytic" evidence="12">
    <location>
        <begin position="25"/>
        <end position="98"/>
    </location>
</feature>
<keyword evidence="8 10" id="KW-0131">Cell cycle</keyword>
<gene>
    <name evidence="10" type="primary">murF</name>
    <name evidence="15" type="ORF">CIB95_02755</name>
</gene>
<keyword evidence="7 10" id="KW-0573">Peptidoglycan synthesis</keyword>
<dbReference type="PANTHER" id="PTHR43024:SF1">
    <property type="entry name" value="UDP-N-ACETYLMURAMOYL-TRIPEPTIDE--D-ALANYL-D-ALANINE LIGASE"/>
    <property type="match status" value="1"/>
</dbReference>
<sequence>MNITLHDCKNLFSTYRHYGDLDVEINRVATDTRKPMEKALFIPIVGERFNGHDYLKEAIHQGAVAALWQKDIPIPKFIPTLFPMILVDDTTKATQQLASYLLEKQKPIVVGVTGSNGKTTTKDLLDAVLSEKYTTHKTVGNFNNHLGLPFTVLNMPKECNCIILEMGMDKFGEIQLLSEIAKPDFAIITNIGESHIENLGSREGIAKAKLEITEGLKENGLLIVDGDEPLLRNAYAGETIYCGYKQGNTYELMVKKTDERGISFTCNHQEYIIPMLGEHNVKNTSLVIALADKLGLSREDIQRGLNKVKVTAMRLQVLPGKNGSLIINDAYNASPTSMKAAVQTLKQLKDYDRKIAVLGDMYELGHDEENLHRSVAEVIEPPVTDVFTVGEKGRWIASELMDKSKNINIVHFPTKEEAIEELNKTLSPQTVILFKASRGLKLETLAEVFVKEERE</sequence>
<dbReference type="InterPro" id="IPR051046">
    <property type="entry name" value="MurCDEF_CellWall_CoF430Synth"/>
</dbReference>
<feature type="domain" description="Mur ligase C-terminal" evidence="13">
    <location>
        <begin position="313"/>
        <end position="438"/>
    </location>
</feature>
<evidence type="ECO:0000256" key="10">
    <source>
        <dbReference type="HAMAP-Rule" id="MF_02019"/>
    </source>
</evidence>
<evidence type="ECO:0000259" key="12">
    <source>
        <dbReference type="Pfam" id="PF01225"/>
    </source>
</evidence>
<proteinExistence type="inferred from homology"/>
<dbReference type="SUPFAM" id="SSF63418">
    <property type="entry name" value="MurE/MurF N-terminal domain"/>
    <property type="match status" value="1"/>
</dbReference>
<dbReference type="PANTHER" id="PTHR43024">
    <property type="entry name" value="UDP-N-ACETYLMURAMOYL-TRIPEPTIDE--D-ALANYL-D-ALANINE LIGASE"/>
    <property type="match status" value="1"/>
</dbReference>